<feature type="non-terminal residue" evidence="2">
    <location>
        <position position="172"/>
    </location>
</feature>
<dbReference type="PANTHER" id="PTHR37984:SF12">
    <property type="entry name" value="RIBONUCLEASE H"/>
    <property type="match status" value="1"/>
</dbReference>
<protein>
    <recommendedName>
        <fullName evidence="1">Integrase catalytic domain-containing protein</fullName>
    </recommendedName>
</protein>
<dbReference type="Gene3D" id="3.30.420.10">
    <property type="entry name" value="Ribonuclease H-like superfamily/Ribonuclease H"/>
    <property type="match status" value="1"/>
</dbReference>
<comment type="caution">
    <text evidence="2">The sequence shown here is derived from an EMBL/GenBank/DDBJ whole genome shotgun (WGS) entry which is preliminary data.</text>
</comment>
<dbReference type="InterPro" id="IPR012337">
    <property type="entry name" value="RNaseH-like_sf"/>
</dbReference>
<dbReference type="GO" id="GO:0015074">
    <property type="term" value="P:DNA integration"/>
    <property type="evidence" value="ECO:0007669"/>
    <property type="project" value="InterPro"/>
</dbReference>
<reference evidence="2 3" key="1">
    <citation type="journal article" date="2020" name="G3 (Bethesda)">
        <title>Draft Genome of the Common Snapping Turtle, Chelydra serpentina, a Model for Phenotypic Plasticity in Reptiles.</title>
        <authorList>
            <person name="Das D."/>
            <person name="Singh S.K."/>
            <person name="Bierstedt J."/>
            <person name="Erickson A."/>
            <person name="Galli G.L.J."/>
            <person name="Crossley D.A. 2nd"/>
            <person name="Rhen T."/>
        </authorList>
    </citation>
    <scope>NUCLEOTIDE SEQUENCE [LARGE SCALE GENOMIC DNA]</scope>
    <source>
        <strain evidence="2">KW</strain>
    </source>
</reference>
<evidence type="ECO:0000313" key="3">
    <source>
        <dbReference type="Proteomes" id="UP000765507"/>
    </source>
</evidence>
<evidence type="ECO:0000259" key="1">
    <source>
        <dbReference type="PROSITE" id="PS50994"/>
    </source>
</evidence>
<proteinExistence type="predicted"/>
<gene>
    <name evidence="2" type="ORF">G0U57_013591</name>
</gene>
<dbReference type="Pfam" id="PF00665">
    <property type="entry name" value="rve"/>
    <property type="match status" value="1"/>
</dbReference>
<name>A0A8T1S9K2_CHESE</name>
<dbReference type="EMBL" id="JAHGAV010000380">
    <property type="protein sequence ID" value="KAG6925709.1"/>
    <property type="molecule type" value="Genomic_DNA"/>
</dbReference>
<organism evidence="2 3">
    <name type="scientific">Chelydra serpentina</name>
    <name type="common">Snapping turtle</name>
    <name type="synonym">Testudo serpentina</name>
    <dbReference type="NCBI Taxonomy" id="8475"/>
    <lineage>
        <taxon>Eukaryota</taxon>
        <taxon>Metazoa</taxon>
        <taxon>Chordata</taxon>
        <taxon>Craniata</taxon>
        <taxon>Vertebrata</taxon>
        <taxon>Euteleostomi</taxon>
        <taxon>Archelosauria</taxon>
        <taxon>Testudinata</taxon>
        <taxon>Testudines</taxon>
        <taxon>Cryptodira</taxon>
        <taxon>Durocryptodira</taxon>
        <taxon>Americhelydia</taxon>
        <taxon>Chelydroidea</taxon>
        <taxon>Chelydridae</taxon>
        <taxon>Chelydra</taxon>
    </lineage>
</organism>
<sequence>MLHQKRLGPWHRIQIDFIDKLPRSKEGFRYLLVIIDSFSGWVEAFPTRNNSARTAAKKLFSEVVCRYGTPEMIGSDNGGSFVGDIFTLLLKALGVSHKLHGPYRPQSSEQVERMNRTIKEALRKVVDHSGKNWPEKLPLILAAIRSSNRLRTKIQPYQILFGQAMRLVINPE</sequence>
<dbReference type="InterPro" id="IPR036397">
    <property type="entry name" value="RNaseH_sf"/>
</dbReference>
<dbReference type="GO" id="GO:0003676">
    <property type="term" value="F:nucleic acid binding"/>
    <property type="evidence" value="ECO:0007669"/>
    <property type="project" value="InterPro"/>
</dbReference>
<dbReference type="PANTHER" id="PTHR37984">
    <property type="entry name" value="PROTEIN CBG26694"/>
    <property type="match status" value="1"/>
</dbReference>
<dbReference type="FunFam" id="3.30.420.10:FF:000032">
    <property type="entry name" value="Retrovirus-related Pol polyprotein from transposon 297-like Protein"/>
    <property type="match status" value="1"/>
</dbReference>
<dbReference type="PROSITE" id="PS50994">
    <property type="entry name" value="INTEGRASE"/>
    <property type="match status" value="1"/>
</dbReference>
<dbReference type="InterPro" id="IPR050951">
    <property type="entry name" value="Retrovirus_Pol_polyprotein"/>
</dbReference>
<dbReference type="AlphaFoldDB" id="A0A8T1S9K2"/>
<accession>A0A8T1S9K2</accession>
<dbReference type="Proteomes" id="UP000765507">
    <property type="component" value="Unassembled WGS sequence"/>
</dbReference>
<dbReference type="OrthoDB" id="9906983at2759"/>
<dbReference type="SUPFAM" id="SSF53098">
    <property type="entry name" value="Ribonuclease H-like"/>
    <property type="match status" value="1"/>
</dbReference>
<feature type="domain" description="Integrase catalytic" evidence="1">
    <location>
        <begin position="5"/>
        <end position="164"/>
    </location>
</feature>
<dbReference type="InterPro" id="IPR001584">
    <property type="entry name" value="Integrase_cat-core"/>
</dbReference>
<keyword evidence="3" id="KW-1185">Reference proteome</keyword>
<evidence type="ECO:0000313" key="2">
    <source>
        <dbReference type="EMBL" id="KAG6925709.1"/>
    </source>
</evidence>